<reference evidence="2" key="1">
    <citation type="submission" date="2014-08" db="EMBL/GenBank/DDBJ databases">
        <authorList>
            <person name="Edwards T."/>
        </authorList>
    </citation>
    <scope>NUCLEOTIDE SEQUENCE [LARGE SCALE GENOMIC DNA]</scope>
</reference>
<dbReference type="InterPro" id="IPR006175">
    <property type="entry name" value="YjgF/YER057c/UK114"/>
</dbReference>
<sequence>MLDSGAGQRLRVISATPPVDMLTGEMVRGDIETQTEASLKALKHCLEAAGTTLDKVVMVLSTPRLLQRHQPGLCEVFCDQPAGAQLRAGGVVADRI</sequence>
<name>A0A0K2W4P2_MESPL</name>
<dbReference type="Gene3D" id="3.30.1330.40">
    <property type="entry name" value="RutC-like"/>
    <property type="match status" value="1"/>
</dbReference>
<dbReference type="SUPFAM" id="SSF55298">
    <property type="entry name" value="YjgF-like"/>
    <property type="match status" value="1"/>
</dbReference>
<dbReference type="CDD" id="cd00448">
    <property type="entry name" value="YjgF_YER057c_UK114_family"/>
    <property type="match status" value="1"/>
</dbReference>
<organism evidence="1 2">
    <name type="scientific">Mesorhizobium plurifarium</name>
    <dbReference type="NCBI Taxonomy" id="69974"/>
    <lineage>
        <taxon>Bacteria</taxon>
        <taxon>Pseudomonadati</taxon>
        <taxon>Pseudomonadota</taxon>
        <taxon>Alphaproteobacteria</taxon>
        <taxon>Hyphomicrobiales</taxon>
        <taxon>Phyllobacteriaceae</taxon>
        <taxon>Mesorhizobium</taxon>
    </lineage>
</organism>
<dbReference type="Pfam" id="PF01042">
    <property type="entry name" value="Ribonuc_L-PSP"/>
    <property type="match status" value="1"/>
</dbReference>
<gene>
    <name evidence="1" type="ORF">MPL1032_340005</name>
</gene>
<dbReference type="AlphaFoldDB" id="A0A0K2W4P2"/>
<evidence type="ECO:0000313" key="2">
    <source>
        <dbReference type="Proteomes" id="UP000182888"/>
    </source>
</evidence>
<accession>A0A0K2W4P2</accession>
<dbReference type="EMBL" id="CCND01000028">
    <property type="protein sequence ID" value="CDX61050.1"/>
    <property type="molecule type" value="Genomic_DNA"/>
</dbReference>
<dbReference type="InterPro" id="IPR035959">
    <property type="entry name" value="RutC-like_sf"/>
</dbReference>
<protein>
    <submittedName>
        <fullName evidence="1">Uncharacterized protein</fullName>
    </submittedName>
</protein>
<proteinExistence type="predicted"/>
<evidence type="ECO:0000313" key="1">
    <source>
        <dbReference type="EMBL" id="CDX61050.1"/>
    </source>
</evidence>
<dbReference type="Proteomes" id="UP000182888">
    <property type="component" value="Unassembled WGS sequence"/>
</dbReference>